<evidence type="ECO:0000313" key="2">
    <source>
        <dbReference type="Proteomes" id="UP001469365"/>
    </source>
</evidence>
<organism evidence="1 2">
    <name type="scientific">Paenibacillus filicis</name>
    <dbReference type="NCBI Taxonomy" id="669464"/>
    <lineage>
        <taxon>Bacteria</taxon>
        <taxon>Bacillati</taxon>
        <taxon>Bacillota</taxon>
        <taxon>Bacilli</taxon>
        <taxon>Bacillales</taxon>
        <taxon>Paenibacillaceae</taxon>
        <taxon>Paenibacillus</taxon>
    </lineage>
</organism>
<gene>
    <name evidence="1" type="ORF">WMW72_19440</name>
</gene>
<dbReference type="InterPro" id="IPR036237">
    <property type="entry name" value="Xyl_isomerase-like_sf"/>
</dbReference>
<keyword evidence="2" id="KW-1185">Reference proteome</keyword>
<dbReference type="EMBL" id="JBBPCC010000013">
    <property type="protein sequence ID" value="MEK8130082.1"/>
    <property type="molecule type" value="Genomic_DNA"/>
</dbReference>
<keyword evidence="1" id="KW-0413">Isomerase</keyword>
<dbReference type="Proteomes" id="UP001469365">
    <property type="component" value="Unassembled WGS sequence"/>
</dbReference>
<dbReference type="SUPFAM" id="SSF51658">
    <property type="entry name" value="Xylose isomerase-like"/>
    <property type="match status" value="1"/>
</dbReference>
<sequence>MIQHRFMIGQYGGFDDIKFARDFRRGFYGIEACLLASQEDVDKLHDAATLHSFTVGVHFPLRSGRSDMRDALFLAQDKLVREQAYAYAQSELDEIVPLKPAYVLFHYPKPVLLDERVDWTSWRFPDRREFAYASEYTLDELVQLSEELFAWLSARGEEYGFTPVLEFDALEPRLYEGGLIESLLDKYPRVRLCLDTGRLYLQECVDPYFQARDVLTRFAKYAEVIHLWTLRYTGQVEYYHWPVLPEQNPDDGWAPIADYLRIIARHNEGAHIQFEHRSDQISDEEMDRCYHWVEHLLLPAGHE</sequence>
<dbReference type="GO" id="GO:0016853">
    <property type="term" value="F:isomerase activity"/>
    <property type="evidence" value="ECO:0007669"/>
    <property type="project" value="UniProtKB-KW"/>
</dbReference>
<name>A0ABU9DMH9_9BACL</name>
<comment type="caution">
    <text evidence="1">The sequence shown here is derived from an EMBL/GenBank/DDBJ whole genome shotgun (WGS) entry which is preliminary data.</text>
</comment>
<dbReference type="Gene3D" id="3.20.20.150">
    <property type="entry name" value="Divalent-metal-dependent TIM barrel enzymes"/>
    <property type="match status" value="1"/>
</dbReference>
<reference evidence="1 2" key="1">
    <citation type="submission" date="2024-04" db="EMBL/GenBank/DDBJ databases">
        <title>draft genome sequnece of Paenibacillus filicis.</title>
        <authorList>
            <person name="Kim D.-U."/>
        </authorList>
    </citation>
    <scope>NUCLEOTIDE SEQUENCE [LARGE SCALE GENOMIC DNA]</scope>
    <source>
        <strain evidence="1 2">KACC14197</strain>
    </source>
</reference>
<proteinExistence type="predicted"/>
<dbReference type="RefSeq" id="WP_341417211.1">
    <property type="nucleotide sequence ID" value="NZ_JBBPCC010000013.1"/>
</dbReference>
<protein>
    <submittedName>
        <fullName evidence="1">Sugar phosphate isomerase/epimerase</fullName>
    </submittedName>
</protein>
<accession>A0ABU9DMH9</accession>
<evidence type="ECO:0000313" key="1">
    <source>
        <dbReference type="EMBL" id="MEK8130082.1"/>
    </source>
</evidence>